<organism evidence="2 3">
    <name type="scientific">Asbolus verrucosus</name>
    <name type="common">Desert ironclad beetle</name>
    <dbReference type="NCBI Taxonomy" id="1661398"/>
    <lineage>
        <taxon>Eukaryota</taxon>
        <taxon>Metazoa</taxon>
        <taxon>Ecdysozoa</taxon>
        <taxon>Arthropoda</taxon>
        <taxon>Hexapoda</taxon>
        <taxon>Insecta</taxon>
        <taxon>Pterygota</taxon>
        <taxon>Neoptera</taxon>
        <taxon>Endopterygota</taxon>
        <taxon>Coleoptera</taxon>
        <taxon>Polyphaga</taxon>
        <taxon>Cucujiformia</taxon>
        <taxon>Tenebrionidae</taxon>
        <taxon>Pimeliinae</taxon>
        <taxon>Asbolus</taxon>
    </lineage>
</organism>
<name>A0A482VWS4_ASBVE</name>
<comment type="caution">
    <text evidence="2">The sequence shown here is derived from an EMBL/GenBank/DDBJ whole genome shotgun (WGS) entry which is preliminary data.</text>
</comment>
<keyword evidence="1" id="KW-0812">Transmembrane</keyword>
<feature type="transmembrane region" description="Helical" evidence="1">
    <location>
        <begin position="168"/>
        <end position="185"/>
    </location>
</feature>
<feature type="transmembrane region" description="Helical" evidence="1">
    <location>
        <begin position="229"/>
        <end position="248"/>
    </location>
</feature>
<reference evidence="2 3" key="1">
    <citation type="submission" date="2017-03" db="EMBL/GenBank/DDBJ databases">
        <title>Genome of the blue death feigning beetle - Asbolus verrucosus.</title>
        <authorList>
            <person name="Rider S.D."/>
        </authorList>
    </citation>
    <scope>NUCLEOTIDE SEQUENCE [LARGE SCALE GENOMIC DNA]</scope>
    <source>
        <strain evidence="2">Butters</strain>
        <tissue evidence="2">Head and leg muscle</tissue>
    </source>
</reference>
<feature type="transmembrane region" description="Helical" evidence="1">
    <location>
        <begin position="127"/>
        <end position="148"/>
    </location>
</feature>
<accession>A0A482VWS4</accession>
<feature type="transmembrane region" description="Helical" evidence="1">
    <location>
        <begin position="71"/>
        <end position="91"/>
    </location>
</feature>
<dbReference type="EMBL" id="QDEB01053010">
    <property type="protein sequence ID" value="RZC37401.1"/>
    <property type="molecule type" value="Genomic_DNA"/>
</dbReference>
<dbReference type="Proteomes" id="UP000292052">
    <property type="component" value="Unassembled WGS sequence"/>
</dbReference>
<evidence type="ECO:0000313" key="3">
    <source>
        <dbReference type="Proteomes" id="UP000292052"/>
    </source>
</evidence>
<gene>
    <name evidence="2" type="ORF">BDFB_010228</name>
</gene>
<evidence type="ECO:0000256" key="1">
    <source>
        <dbReference type="SAM" id="Phobius"/>
    </source>
</evidence>
<dbReference type="AlphaFoldDB" id="A0A482VWS4"/>
<sequence length="319" mass="37580">MLRHGKDICDLINPVFKIWKYTGLPVLRLESKNRKLFCQNTPTWCISAPIILAISLFFLNQRIMESYTDCILSLQLGLITVTNIFAVCLLYKRRKYLALLISKFSKMEQTFFELFQIKSAYSQTRIFLLKFIVIKYISALIALITDYISELNYKAYIIWYHISWNYEFIFEIIYLTLFLALKYYYGRLEDYINAKGPSEIRKILNETVEIILCLDDIIVTIKKLFQEIILVKVVTECLCTTAGLYYSILTVPRLEFSLTTTAFFWLFAQVLADFSIVCFFQAVVEQKESLIDKIDQIYKVSERRLLPYKQVCSDILREC</sequence>
<feature type="transmembrane region" description="Helical" evidence="1">
    <location>
        <begin position="263"/>
        <end position="284"/>
    </location>
</feature>
<dbReference type="OrthoDB" id="6775143at2759"/>
<protein>
    <submittedName>
        <fullName evidence="2">Uncharacterized protein</fullName>
    </submittedName>
</protein>
<evidence type="ECO:0000313" key="2">
    <source>
        <dbReference type="EMBL" id="RZC37401.1"/>
    </source>
</evidence>
<keyword evidence="1" id="KW-1133">Transmembrane helix</keyword>
<keyword evidence="1" id="KW-0472">Membrane</keyword>
<proteinExistence type="predicted"/>
<keyword evidence="3" id="KW-1185">Reference proteome</keyword>
<feature type="transmembrane region" description="Helical" evidence="1">
    <location>
        <begin position="41"/>
        <end position="59"/>
    </location>
</feature>